<evidence type="ECO:0000313" key="6">
    <source>
        <dbReference type="Proteomes" id="UP001142489"/>
    </source>
</evidence>
<evidence type="ECO:0000256" key="2">
    <source>
        <dbReference type="PROSITE-ProRule" id="PRU00124"/>
    </source>
</evidence>
<evidence type="ECO:0000256" key="4">
    <source>
        <dbReference type="SAM" id="SignalP"/>
    </source>
</evidence>
<dbReference type="GO" id="GO:0005886">
    <property type="term" value="C:plasma membrane"/>
    <property type="evidence" value="ECO:0007669"/>
    <property type="project" value="TreeGrafter"/>
</dbReference>
<protein>
    <recommendedName>
        <fullName evidence="7">CD320 antigen</fullName>
    </recommendedName>
</protein>
<feature type="disulfide bond" evidence="2">
    <location>
        <begin position="39"/>
        <end position="57"/>
    </location>
</feature>
<dbReference type="InterPro" id="IPR051221">
    <property type="entry name" value="LDLR-related"/>
</dbReference>
<dbReference type="PRINTS" id="PR00261">
    <property type="entry name" value="LDLRECEPTOR"/>
</dbReference>
<dbReference type="OrthoDB" id="9990982at2759"/>
<dbReference type="GO" id="GO:0005041">
    <property type="term" value="F:low-density lipoprotein particle receptor activity"/>
    <property type="evidence" value="ECO:0007669"/>
    <property type="project" value="TreeGrafter"/>
</dbReference>
<organism evidence="5 6">
    <name type="scientific">Phrynocephalus forsythii</name>
    <dbReference type="NCBI Taxonomy" id="171643"/>
    <lineage>
        <taxon>Eukaryota</taxon>
        <taxon>Metazoa</taxon>
        <taxon>Chordata</taxon>
        <taxon>Craniata</taxon>
        <taxon>Vertebrata</taxon>
        <taxon>Euteleostomi</taxon>
        <taxon>Lepidosauria</taxon>
        <taxon>Squamata</taxon>
        <taxon>Bifurcata</taxon>
        <taxon>Unidentata</taxon>
        <taxon>Episquamata</taxon>
        <taxon>Toxicofera</taxon>
        <taxon>Iguania</taxon>
        <taxon>Acrodonta</taxon>
        <taxon>Agamidae</taxon>
        <taxon>Agaminae</taxon>
        <taxon>Phrynocephalus</taxon>
    </lineage>
</organism>
<feature type="transmembrane region" description="Helical" evidence="3">
    <location>
        <begin position="191"/>
        <end position="213"/>
    </location>
</feature>
<feature type="disulfide bond" evidence="2">
    <location>
        <begin position="145"/>
        <end position="160"/>
    </location>
</feature>
<keyword evidence="4" id="KW-0732">Signal</keyword>
<comment type="caution">
    <text evidence="5">The sequence shown here is derived from an EMBL/GenBank/DDBJ whole genome shotgun (WGS) entry which is preliminary data.</text>
</comment>
<dbReference type="PANTHER" id="PTHR22722:SF5">
    <property type="entry name" value="LOW-DENSITY LIPOPROTEIN RECEPTOR-RELATED PROTEIN 1B"/>
    <property type="match status" value="1"/>
</dbReference>
<feature type="signal peptide" evidence="4">
    <location>
        <begin position="1"/>
        <end position="20"/>
    </location>
</feature>
<evidence type="ECO:0000256" key="3">
    <source>
        <dbReference type="SAM" id="Phobius"/>
    </source>
</evidence>
<evidence type="ECO:0008006" key="7">
    <source>
        <dbReference type="Google" id="ProtNLM"/>
    </source>
</evidence>
<keyword evidence="3" id="KW-1133">Transmembrane helix</keyword>
<dbReference type="Proteomes" id="UP001142489">
    <property type="component" value="Unassembled WGS sequence"/>
</dbReference>
<feature type="chain" id="PRO_5040179394" description="CD320 antigen" evidence="4">
    <location>
        <begin position="21"/>
        <end position="239"/>
    </location>
</feature>
<dbReference type="PROSITE" id="PS50068">
    <property type="entry name" value="LDLRA_2"/>
    <property type="match status" value="3"/>
</dbReference>
<dbReference type="PANTHER" id="PTHR22722">
    <property type="entry name" value="LOW-DENSITY LIPOPROTEIN RECEPTOR-RELATED PROTEIN 2-RELATED"/>
    <property type="match status" value="1"/>
</dbReference>
<accession>A0A9Q1ASJ7</accession>
<keyword evidence="1 2" id="KW-1015">Disulfide bond</keyword>
<feature type="disulfide bond" evidence="2">
    <location>
        <begin position="51"/>
        <end position="66"/>
    </location>
</feature>
<comment type="caution">
    <text evidence="2">Lacks conserved residue(s) required for the propagation of feature annotation.</text>
</comment>
<proteinExistence type="predicted"/>
<dbReference type="Gene3D" id="4.10.400.10">
    <property type="entry name" value="Low-density Lipoprotein Receptor"/>
    <property type="match status" value="3"/>
</dbReference>
<dbReference type="CDD" id="cd00112">
    <property type="entry name" value="LDLa"/>
    <property type="match status" value="3"/>
</dbReference>
<dbReference type="InterPro" id="IPR036055">
    <property type="entry name" value="LDL_receptor-like_sf"/>
</dbReference>
<gene>
    <name evidence="5" type="ORF">JRQ81_008699</name>
</gene>
<name>A0A9Q1ASJ7_9SAUR</name>
<reference evidence="5" key="1">
    <citation type="journal article" date="2023" name="DNA Res.">
        <title>Chromosome-level genome assembly of Phrynocephalus forsythii using third-generation DNA sequencing and Hi-C analysis.</title>
        <authorList>
            <person name="Qi Y."/>
            <person name="Zhao W."/>
            <person name="Zhao Y."/>
            <person name="Niu C."/>
            <person name="Cao S."/>
            <person name="Zhang Y."/>
        </authorList>
    </citation>
    <scope>NUCLEOTIDE SEQUENCE</scope>
    <source>
        <tissue evidence="5">Muscle</tissue>
    </source>
</reference>
<dbReference type="Pfam" id="PF00057">
    <property type="entry name" value="Ldl_recept_a"/>
    <property type="match status" value="3"/>
</dbReference>
<sequence>MARLLLLLLLLLALLVTVSGRFRARPADFSHCTLGHFRCDNGDQVPLCWRCDGEPACPDGSDEAGCHAGDISCGPRGRQCGHGGRCLPFERFCDGQQDCPDNSDESAQACGFGATGLPPPPPPHCRKDEFRCAPDAGCYPVAWVCDGHPDCPDARDERGCTLDFPSTTATVPATARTESPESPEVLKTEPWVIVAVVALLIGIVAGVAVSVWVRPRSKPLLVHFSVDKASEQLMRKDQP</sequence>
<dbReference type="SMART" id="SM00192">
    <property type="entry name" value="LDLa"/>
    <property type="match status" value="3"/>
</dbReference>
<keyword evidence="3" id="KW-0472">Membrane</keyword>
<keyword evidence="6" id="KW-1185">Reference proteome</keyword>
<evidence type="ECO:0000313" key="5">
    <source>
        <dbReference type="EMBL" id="KAJ7308182.1"/>
    </source>
</evidence>
<dbReference type="GO" id="GO:0043235">
    <property type="term" value="C:receptor complex"/>
    <property type="evidence" value="ECO:0007669"/>
    <property type="project" value="TreeGrafter"/>
</dbReference>
<keyword evidence="3" id="KW-0812">Transmembrane</keyword>
<dbReference type="InterPro" id="IPR002172">
    <property type="entry name" value="LDrepeatLR_classA_rpt"/>
</dbReference>
<dbReference type="SUPFAM" id="SSF57424">
    <property type="entry name" value="LDL receptor-like module"/>
    <property type="match status" value="3"/>
</dbReference>
<dbReference type="EMBL" id="JAPFRF010000018">
    <property type="protein sequence ID" value="KAJ7308182.1"/>
    <property type="molecule type" value="Genomic_DNA"/>
</dbReference>
<evidence type="ECO:0000256" key="1">
    <source>
        <dbReference type="ARBA" id="ARBA00023157"/>
    </source>
</evidence>
<dbReference type="AlphaFoldDB" id="A0A9Q1ASJ7"/>